<dbReference type="EMBL" id="SGXA01000004">
    <property type="protein sequence ID" value="RZS66929.1"/>
    <property type="molecule type" value="Genomic_DNA"/>
</dbReference>
<dbReference type="Gene3D" id="3.40.710.10">
    <property type="entry name" value="DD-peptidase/beta-lactamase superfamily"/>
    <property type="match status" value="2"/>
</dbReference>
<dbReference type="GO" id="GO:0006508">
    <property type="term" value="P:proteolysis"/>
    <property type="evidence" value="ECO:0007669"/>
    <property type="project" value="InterPro"/>
</dbReference>
<dbReference type="PANTHER" id="PTHR30023:SF0">
    <property type="entry name" value="PENICILLIN-SENSITIVE CARBOXYPEPTIDASE A"/>
    <property type="match status" value="1"/>
</dbReference>
<sequence>MKKILYVAFLLNLCVQVNAQSVAQKLEETIVQLEADPAFKHAIISLCVVNTTTGEQVFGRQEQTGLAPASTQKLFTSAAAYELLGQQFRFYTRIARDQPVQQGVLNGDLFVVGGGDPTAGSWRWAATKEKAIMDEIISILHKHKIHTIKGNIWIDDHSYTQDPLPGGWIWTDMGNYYGAGCWGINWHENQYDLTLSAGDCCGGLTTVKNISPSIPNLQLINDIRVGKQGSGDNGYIFAAPYSSRAFTSGTIPANEKSFTISGSMPHPGLVFGETLKSKMVQGGIKFSGKVQTASGAYLSGQPLRKPTAVLDSIASPTFDSINYWFLQKSVNLFGEALLKRIAFEKNGNGNTDDGASLLRNFWQERGIEKGAINIMDGSGLSPQNRVTTDALVRVLQFAKGRPWYNSFYYSLPLYNGMKMKSGSIGGSRAFAGYHTAKDGTKYSFAIIINNYNGGSGETVKKIYKVLDVLK</sequence>
<gene>
    <name evidence="4" type="ORF">EV199_5313</name>
</gene>
<dbReference type="PANTHER" id="PTHR30023">
    <property type="entry name" value="D-ALANYL-D-ALANINE CARBOXYPEPTIDASE"/>
    <property type="match status" value="1"/>
</dbReference>
<evidence type="ECO:0000256" key="3">
    <source>
        <dbReference type="SAM" id="SignalP"/>
    </source>
</evidence>
<evidence type="ECO:0000256" key="1">
    <source>
        <dbReference type="ARBA" id="ARBA00006096"/>
    </source>
</evidence>
<reference evidence="4 5" key="1">
    <citation type="submission" date="2019-02" db="EMBL/GenBank/DDBJ databases">
        <title>Genomic Encyclopedia of Type Strains, Phase IV (KMG-IV): sequencing the most valuable type-strain genomes for metagenomic binning, comparative biology and taxonomic classification.</title>
        <authorList>
            <person name="Goeker M."/>
        </authorList>
    </citation>
    <scope>NUCLEOTIDE SEQUENCE [LARGE SCALE GENOMIC DNA]</scope>
    <source>
        <strain evidence="4 5">DSM 18116</strain>
    </source>
</reference>
<dbReference type="PRINTS" id="PR00922">
    <property type="entry name" value="DADACBPTASE3"/>
</dbReference>
<name>A0A4Q7MK32_9BACT</name>
<keyword evidence="2" id="KW-0378">Hydrolase</keyword>
<protein>
    <submittedName>
        <fullName evidence="4">D-alanyl-D-alanine carboxypeptidase/D-alanyl-D-alanine-endopeptidase (Penicillin-binding protein 4)</fullName>
    </submittedName>
</protein>
<organism evidence="4 5">
    <name type="scientific">Pseudobacter ginsenosidimutans</name>
    <dbReference type="NCBI Taxonomy" id="661488"/>
    <lineage>
        <taxon>Bacteria</taxon>
        <taxon>Pseudomonadati</taxon>
        <taxon>Bacteroidota</taxon>
        <taxon>Chitinophagia</taxon>
        <taxon>Chitinophagales</taxon>
        <taxon>Chitinophagaceae</taxon>
        <taxon>Pseudobacter</taxon>
    </lineage>
</organism>
<dbReference type="AlphaFoldDB" id="A0A4Q7MK32"/>
<dbReference type="RefSeq" id="WP_130543822.1">
    <property type="nucleotide sequence ID" value="NZ_CP042431.1"/>
</dbReference>
<dbReference type="Gene3D" id="3.50.80.20">
    <property type="entry name" value="D-Ala-D-Ala carboxypeptidase C, peptidase S13"/>
    <property type="match status" value="1"/>
</dbReference>
<comment type="similarity">
    <text evidence="1">Belongs to the peptidase S13 family.</text>
</comment>
<proteinExistence type="inferred from homology"/>
<dbReference type="NCBIfam" id="TIGR00666">
    <property type="entry name" value="PBP4"/>
    <property type="match status" value="1"/>
</dbReference>
<feature type="signal peptide" evidence="3">
    <location>
        <begin position="1"/>
        <end position="19"/>
    </location>
</feature>
<keyword evidence="5" id="KW-1185">Reference proteome</keyword>
<evidence type="ECO:0000313" key="5">
    <source>
        <dbReference type="Proteomes" id="UP000293874"/>
    </source>
</evidence>
<dbReference type="GO" id="GO:0004185">
    <property type="term" value="F:serine-type carboxypeptidase activity"/>
    <property type="evidence" value="ECO:0007669"/>
    <property type="project" value="InterPro"/>
</dbReference>
<evidence type="ECO:0000313" key="4">
    <source>
        <dbReference type="EMBL" id="RZS66929.1"/>
    </source>
</evidence>
<feature type="chain" id="PRO_5020678760" evidence="3">
    <location>
        <begin position="20"/>
        <end position="470"/>
    </location>
</feature>
<dbReference type="GO" id="GO:0000270">
    <property type="term" value="P:peptidoglycan metabolic process"/>
    <property type="evidence" value="ECO:0007669"/>
    <property type="project" value="TreeGrafter"/>
</dbReference>
<dbReference type="SUPFAM" id="SSF56601">
    <property type="entry name" value="beta-lactamase/transpeptidase-like"/>
    <property type="match status" value="1"/>
</dbReference>
<evidence type="ECO:0000256" key="2">
    <source>
        <dbReference type="ARBA" id="ARBA00022801"/>
    </source>
</evidence>
<keyword evidence="4" id="KW-0645">Protease</keyword>
<dbReference type="InterPro" id="IPR012338">
    <property type="entry name" value="Beta-lactam/transpept-like"/>
</dbReference>
<dbReference type="InterPro" id="IPR000667">
    <property type="entry name" value="Peptidase_S13"/>
</dbReference>
<keyword evidence="3" id="KW-0732">Signal</keyword>
<dbReference type="Pfam" id="PF02113">
    <property type="entry name" value="Peptidase_S13"/>
    <property type="match status" value="1"/>
</dbReference>
<comment type="caution">
    <text evidence="4">The sequence shown here is derived from an EMBL/GenBank/DDBJ whole genome shotgun (WGS) entry which is preliminary data.</text>
</comment>
<dbReference type="OrthoDB" id="9802627at2"/>
<keyword evidence="4" id="KW-0121">Carboxypeptidase</keyword>
<dbReference type="Proteomes" id="UP000293874">
    <property type="component" value="Unassembled WGS sequence"/>
</dbReference>
<accession>A0A4Q7MK32</accession>